<dbReference type="Proteomes" id="UP000092612">
    <property type="component" value="Unassembled WGS sequence"/>
</dbReference>
<name>A0A1B8U6D1_9FLAO</name>
<evidence type="ECO:0000256" key="2">
    <source>
        <dbReference type="SAM" id="SignalP"/>
    </source>
</evidence>
<feature type="signal peptide" evidence="2">
    <location>
        <begin position="1"/>
        <end position="18"/>
    </location>
</feature>
<comment type="caution">
    <text evidence="3">The sequence shown here is derived from an EMBL/GenBank/DDBJ whole genome shotgun (WGS) entry which is preliminary data.</text>
</comment>
<dbReference type="EMBL" id="LSFL01000004">
    <property type="protein sequence ID" value="OBY67402.1"/>
    <property type="molecule type" value="Genomic_DNA"/>
</dbReference>
<dbReference type="KEGG" id="prn:BW723_07700"/>
<organism evidence="3 4">
    <name type="scientific">Polaribacter reichenbachii</name>
    <dbReference type="NCBI Taxonomy" id="996801"/>
    <lineage>
        <taxon>Bacteria</taxon>
        <taxon>Pseudomonadati</taxon>
        <taxon>Bacteroidota</taxon>
        <taxon>Flavobacteriia</taxon>
        <taxon>Flavobacteriales</taxon>
        <taxon>Flavobacteriaceae</taxon>
    </lineage>
</organism>
<feature type="coiled-coil region" evidence="1">
    <location>
        <begin position="127"/>
        <end position="154"/>
    </location>
</feature>
<reference evidence="4" key="1">
    <citation type="submission" date="2016-02" db="EMBL/GenBank/DDBJ databases">
        <title>Paenibacillus sp. LPB0068, isolated from Crassostrea gigas.</title>
        <authorList>
            <person name="Shin S.-K."/>
            <person name="Yi H."/>
        </authorList>
    </citation>
    <scope>NUCLEOTIDE SEQUENCE [LARGE SCALE GENOMIC DNA]</scope>
    <source>
        <strain evidence="4">KCTC 23969</strain>
    </source>
</reference>
<gene>
    <name evidence="3" type="ORF">LPB301_01790</name>
</gene>
<evidence type="ECO:0000313" key="3">
    <source>
        <dbReference type="EMBL" id="OBY67402.1"/>
    </source>
</evidence>
<evidence type="ECO:0008006" key="5">
    <source>
        <dbReference type="Google" id="ProtNLM"/>
    </source>
</evidence>
<feature type="chain" id="PRO_5008616096" description="WG repeat-containing protein" evidence="2">
    <location>
        <begin position="19"/>
        <end position="439"/>
    </location>
</feature>
<protein>
    <recommendedName>
        <fullName evidence="5">WG repeat-containing protein</fullName>
    </recommendedName>
</protein>
<dbReference type="AlphaFoldDB" id="A0A1B8U6D1"/>
<accession>A0A1B8U6D1</accession>
<evidence type="ECO:0000256" key="1">
    <source>
        <dbReference type="SAM" id="Coils"/>
    </source>
</evidence>
<evidence type="ECO:0000313" key="4">
    <source>
        <dbReference type="Proteomes" id="UP000092612"/>
    </source>
</evidence>
<keyword evidence="4" id="KW-1185">Reference proteome</keyword>
<dbReference type="OrthoDB" id="1197548at2"/>
<dbReference type="RefSeq" id="WP_068356538.1">
    <property type="nucleotide sequence ID" value="NZ_CP019337.1"/>
</dbReference>
<sequence length="439" mass="50151">MKKIVIVVCLLAFGVTEAQTNKDIANVYIRKANEVLTESIDFETALTMFQKAMKYTDTISDKKIASLGASVYFETYHKQPTLKEQLAFLEKAKYYSKQYFDLNNGKNKNSEDFINNSDNYVFILENIDSINAKLEKIEADRIKKEKELRRIDSLKTVWVNKSNELSFKADSIYKFNKNNVALYTNDGYFGLLNDKGEVLLKANEYEDAISFDGFVIFKNKAINPTKLFSYNTNNHVSFQLPSISDFNTLSTHYGKVMLPRGNGRLVTYPNNTHSAFVYDLNVKKMIKVANLENLLKRLEKFEAIRKYNKDEQVKIDKEWYNFGGHLGGGIHPLYGIEDYNLKGFLCSIDGKFINASSGYQYIGGFHNNKYQAYKGTEVLWVNQNGTKVSTAKDEGGKYTGNSVVSKLENGKYQITKDGIIVLGKESLEKMVDFLRSFTE</sequence>
<dbReference type="STRING" id="996801.BW723_07700"/>
<proteinExistence type="predicted"/>
<keyword evidence="2" id="KW-0732">Signal</keyword>
<keyword evidence="1" id="KW-0175">Coiled coil</keyword>